<gene>
    <name evidence="10" type="ORF">soil367_04655</name>
</gene>
<dbReference type="AlphaFoldDB" id="A0A4P7XHI9"/>
<keyword evidence="5" id="KW-1015">Disulfide bond</keyword>
<evidence type="ECO:0000256" key="6">
    <source>
        <dbReference type="ARBA" id="ARBA00023284"/>
    </source>
</evidence>
<sequence length="244" mass="26545">MKYLFTLGVMFSLFMATGASAEVTAKDEKQIRQRLAQAIPGLEVTRISEAPFPDVYTVETRGQETLFTTADGSHLVVGELYQLTSGGVVNVTEQSRARQRAERIQAVAAEDLISYRPKGETKAVVNVFTDIDCPYCRKLHQEVPGLNEMGIQVNYLAFPRSGPNTPSFAKAVSAWCADDPAEAMNRAKSGRSLDSKTCDNPVLEQFQLGQQIGITGTPAIVLENGTMIGGYVPKERLAQALGLQ</sequence>
<dbReference type="OrthoDB" id="12976at2"/>
<dbReference type="InterPro" id="IPR012336">
    <property type="entry name" value="Thioredoxin-like_fold"/>
</dbReference>
<dbReference type="SUPFAM" id="SSF52833">
    <property type="entry name" value="Thioredoxin-like"/>
    <property type="match status" value="1"/>
</dbReference>
<comment type="subcellular location">
    <subcellularLocation>
        <location evidence="1 7">Periplasm</location>
    </subcellularLocation>
</comment>
<dbReference type="Pfam" id="PF10411">
    <property type="entry name" value="DsbC_N"/>
    <property type="match status" value="1"/>
</dbReference>
<dbReference type="PANTHER" id="PTHR35272">
    <property type="entry name" value="THIOL:DISULFIDE INTERCHANGE PROTEIN DSBC-RELATED"/>
    <property type="match status" value="1"/>
</dbReference>
<evidence type="ECO:0000256" key="1">
    <source>
        <dbReference type="ARBA" id="ARBA00004418"/>
    </source>
</evidence>
<dbReference type="Gene3D" id="3.10.450.70">
    <property type="entry name" value="Disulphide bond isomerase, DsbC/G, N-terminal"/>
    <property type="match status" value="1"/>
</dbReference>
<dbReference type="GO" id="GO:0042597">
    <property type="term" value="C:periplasmic space"/>
    <property type="evidence" value="ECO:0007669"/>
    <property type="project" value="UniProtKB-SubCell"/>
</dbReference>
<evidence type="ECO:0000256" key="4">
    <source>
        <dbReference type="ARBA" id="ARBA00022764"/>
    </source>
</evidence>
<dbReference type="SUPFAM" id="SSF54423">
    <property type="entry name" value="DsbC/DsbG N-terminal domain-like"/>
    <property type="match status" value="1"/>
</dbReference>
<dbReference type="InterPro" id="IPR009094">
    <property type="entry name" value="DiS-bond_isomerase_DsbC/G_N_sf"/>
</dbReference>
<evidence type="ECO:0000259" key="9">
    <source>
        <dbReference type="Pfam" id="PF13098"/>
    </source>
</evidence>
<keyword evidence="3 7" id="KW-0732">Signal</keyword>
<evidence type="ECO:0000256" key="5">
    <source>
        <dbReference type="ARBA" id="ARBA00023157"/>
    </source>
</evidence>
<dbReference type="InterPro" id="IPR018950">
    <property type="entry name" value="DiS-bond_isomerase_DsbC/G_N"/>
</dbReference>
<dbReference type="EMBL" id="CP031093">
    <property type="protein sequence ID" value="QCF25277.1"/>
    <property type="molecule type" value="Genomic_DNA"/>
</dbReference>
<keyword evidence="4 7" id="KW-0574">Periplasm</keyword>
<dbReference type="InterPro" id="IPR036249">
    <property type="entry name" value="Thioredoxin-like_sf"/>
</dbReference>
<keyword evidence="11" id="KW-1185">Reference proteome</keyword>
<name>A0A4P7XHI9_9ALTE</name>
<dbReference type="InterPro" id="IPR051470">
    <property type="entry name" value="Thiol:disulfide_interchange"/>
</dbReference>
<proteinExistence type="inferred from homology"/>
<dbReference type="KEGG" id="hmi:soil367_04655"/>
<feature type="chain" id="PRO_5021038816" description="Thiol:disulfide interchange protein" evidence="7">
    <location>
        <begin position="22"/>
        <end position="244"/>
    </location>
</feature>
<dbReference type="Pfam" id="PF13098">
    <property type="entry name" value="Thioredoxin_2"/>
    <property type="match status" value="1"/>
</dbReference>
<dbReference type="PANTHER" id="PTHR35272:SF3">
    <property type="entry name" value="THIOL:DISULFIDE INTERCHANGE PROTEIN DSBC"/>
    <property type="match status" value="1"/>
</dbReference>
<dbReference type="Gene3D" id="3.40.30.10">
    <property type="entry name" value="Glutaredoxin"/>
    <property type="match status" value="1"/>
</dbReference>
<reference evidence="10 11" key="1">
    <citation type="submission" date="2018-07" db="EMBL/GenBank/DDBJ databases">
        <title>Marsedoiliclastica nanhaica gen. nov. sp. nov., a novel marine hydrocarbonoclastic bacterium isolated from an in-situ enriched hydrocarbon-degrading consortium in deep-sea sediment.</title>
        <authorList>
            <person name="Dong C."/>
            <person name="Ma T."/>
            <person name="Liu R."/>
            <person name="Shao Z."/>
        </authorList>
    </citation>
    <scope>NUCLEOTIDE SEQUENCE [LARGE SCALE GENOMIC DNA]</scope>
    <source>
        <strain evidence="11">soil36-7</strain>
    </source>
</reference>
<evidence type="ECO:0000313" key="11">
    <source>
        <dbReference type="Proteomes" id="UP000298049"/>
    </source>
</evidence>
<feature type="domain" description="Thioredoxin-like fold" evidence="9">
    <location>
        <begin position="118"/>
        <end position="241"/>
    </location>
</feature>
<feature type="signal peptide" evidence="7">
    <location>
        <begin position="1"/>
        <end position="21"/>
    </location>
</feature>
<dbReference type="Proteomes" id="UP000298049">
    <property type="component" value="Chromosome"/>
</dbReference>
<dbReference type="InterPro" id="IPR033954">
    <property type="entry name" value="DiS-bond_Isoase_DsbC/G"/>
</dbReference>
<comment type="similarity">
    <text evidence="2 7">Belongs to the thioredoxin family. DsbC subfamily.</text>
</comment>
<keyword evidence="6 7" id="KW-0676">Redox-active center</keyword>
<dbReference type="RefSeq" id="WP_136547375.1">
    <property type="nucleotide sequence ID" value="NZ_CP031093.1"/>
</dbReference>
<comment type="function">
    <text evidence="7">Required for disulfide bond formation in some periplasmic proteins. Acts by transferring its disulfide bond to other proteins and is reduced in the process.</text>
</comment>
<organism evidence="10 11">
    <name type="scientific">Hydrocarboniclastica marina</name>
    <dbReference type="NCBI Taxonomy" id="2259620"/>
    <lineage>
        <taxon>Bacteria</taxon>
        <taxon>Pseudomonadati</taxon>
        <taxon>Pseudomonadota</taxon>
        <taxon>Gammaproteobacteria</taxon>
        <taxon>Alteromonadales</taxon>
        <taxon>Alteromonadaceae</taxon>
        <taxon>Hydrocarboniclastica</taxon>
    </lineage>
</organism>
<evidence type="ECO:0000313" key="10">
    <source>
        <dbReference type="EMBL" id="QCF25277.1"/>
    </source>
</evidence>
<evidence type="ECO:0000259" key="8">
    <source>
        <dbReference type="Pfam" id="PF10411"/>
    </source>
</evidence>
<dbReference type="CDD" id="cd03020">
    <property type="entry name" value="DsbA_DsbC_DsbG"/>
    <property type="match status" value="1"/>
</dbReference>
<evidence type="ECO:0000256" key="3">
    <source>
        <dbReference type="ARBA" id="ARBA00022729"/>
    </source>
</evidence>
<accession>A0A4P7XHI9</accession>
<protein>
    <recommendedName>
        <fullName evidence="7">Thiol:disulfide interchange protein</fullName>
    </recommendedName>
</protein>
<evidence type="ECO:0000256" key="2">
    <source>
        <dbReference type="ARBA" id="ARBA00009813"/>
    </source>
</evidence>
<evidence type="ECO:0000256" key="7">
    <source>
        <dbReference type="RuleBase" id="RU364038"/>
    </source>
</evidence>
<feature type="domain" description="Disulphide bond isomerase DsbC/G N-terminal" evidence="8">
    <location>
        <begin position="24"/>
        <end position="93"/>
    </location>
</feature>